<dbReference type="STRING" id="207949.RED65_10544"/>
<dbReference type="PROSITE" id="PS00197">
    <property type="entry name" value="2FE2S_FER_1"/>
    <property type="match status" value="1"/>
</dbReference>
<dbReference type="InterPro" id="IPR006058">
    <property type="entry name" value="2Fe2S_fd_BS"/>
</dbReference>
<dbReference type="NCBIfam" id="NF007985">
    <property type="entry name" value="PRK10713.1"/>
    <property type="match status" value="1"/>
</dbReference>
<dbReference type="InterPro" id="IPR036010">
    <property type="entry name" value="2Fe-2S_ferredoxin-like_sf"/>
</dbReference>
<dbReference type="HOGENOM" id="CLU_1658359_0_0_6"/>
<feature type="domain" description="2Fe-2S ferredoxin-type" evidence="2">
    <location>
        <begin position="74"/>
        <end position="159"/>
    </location>
</feature>
<accession>Q1N5W7</accession>
<sequence length="159" mass="17655">MLAMKYKDASKQDSFHLDSPQPDEIQNENQDFQLESPAPEVESGAVQNELFLPEYDPESPIDDGQLEIVGFEKPAYAVAVDGIEKPLQFHYASSLLESLEAQGVQVPYQCREGYCGGCRTDLVEGEVAYLQEPMAWINEGEILPCCCVPKSPLKLKLKG</sequence>
<dbReference type="Gene3D" id="3.10.20.30">
    <property type="match status" value="1"/>
</dbReference>
<dbReference type="Pfam" id="PF00111">
    <property type="entry name" value="Fer2"/>
    <property type="match status" value="1"/>
</dbReference>
<dbReference type="InterPro" id="IPR012675">
    <property type="entry name" value="Beta-grasp_dom_sf"/>
</dbReference>
<dbReference type="AlphaFoldDB" id="Q1N5W7"/>
<dbReference type="EMBL" id="AAQH01000001">
    <property type="protein sequence ID" value="EAT13825.1"/>
    <property type="molecule type" value="Genomic_DNA"/>
</dbReference>
<dbReference type="InterPro" id="IPR001041">
    <property type="entry name" value="2Fe-2S_ferredoxin-type"/>
</dbReference>
<protein>
    <recommendedName>
        <fullName evidence="2">2Fe-2S ferredoxin-type domain-containing protein</fullName>
    </recommendedName>
</protein>
<organism evidence="3 4">
    <name type="scientific">Bermanella marisrubri</name>
    <dbReference type="NCBI Taxonomy" id="207949"/>
    <lineage>
        <taxon>Bacteria</taxon>
        <taxon>Pseudomonadati</taxon>
        <taxon>Pseudomonadota</taxon>
        <taxon>Gammaproteobacteria</taxon>
        <taxon>Oceanospirillales</taxon>
        <taxon>Oceanospirillaceae</taxon>
        <taxon>Bermanella</taxon>
    </lineage>
</organism>
<evidence type="ECO:0000256" key="1">
    <source>
        <dbReference type="SAM" id="MobiDB-lite"/>
    </source>
</evidence>
<dbReference type="GO" id="GO:0051537">
    <property type="term" value="F:2 iron, 2 sulfur cluster binding"/>
    <property type="evidence" value="ECO:0007669"/>
    <property type="project" value="InterPro"/>
</dbReference>
<proteinExistence type="predicted"/>
<feature type="compositionally biased region" description="Basic and acidic residues" evidence="1">
    <location>
        <begin position="1"/>
        <end position="16"/>
    </location>
</feature>
<dbReference type="Proteomes" id="UP000004263">
    <property type="component" value="Unassembled WGS sequence"/>
</dbReference>
<comment type="caution">
    <text evidence="3">The sequence shown here is derived from an EMBL/GenBank/DDBJ whole genome shotgun (WGS) entry which is preliminary data.</text>
</comment>
<evidence type="ECO:0000313" key="4">
    <source>
        <dbReference type="Proteomes" id="UP000004263"/>
    </source>
</evidence>
<keyword evidence="4" id="KW-1185">Reference proteome</keyword>
<evidence type="ECO:0000259" key="2">
    <source>
        <dbReference type="PROSITE" id="PS51085"/>
    </source>
</evidence>
<feature type="region of interest" description="Disordered" evidence="1">
    <location>
        <begin position="1"/>
        <end position="49"/>
    </location>
</feature>
<name>Q1N5W7_9GAMM</name>
<reference evidence="3 4" key="1">
    <citation type="submission" date="2006-03" db="EMBL/GenBank/DDBJ databases">
        <authorList>
            <person name="Pinhassi J."/>
            <person name="Pedros-Alio C."/>
            <person name="Ferriera S."/>
            <person name="Johnson J."/>
            <person name="Kravitz S."/>
            <person name="Halpern A."/>
            <person name="Remington K."/>
            <person name="Beeson K."/>
            <person name="Tran B."/>
            <person name="Rogers Y.-H."/>
            <person name="Friedman R."/>
            <person name="Venter J.C."/>
        </authorList>
    </citation>
    <scope>NUCLEOTIDE SEQUENCE [LARGE SCALE GENOMIC DNA]</scope>
    <source>
        <strain evidence="3 4">RED65</strain>
    </source>
</reference>
<dbReference type="PROSITE" id="PS51085">
    <property type="entry name" value="2FE2S_FER_2"/>
    <property type="match status" value="1"/>
</dbReference>
<gene>
    <name evidence="3" type="ORF">RED65_10544</name>
</gene>
<dbReference type="SUPFAM" id="SSF54292">
    <property type="entry name" value="2Fe-2S ferredoxin-like"/>
    <property type="match status" value="1"/>
</dbReference>
<evidence type="ECO:0000313" key="3">
    <source>
        <dbReference type="EMBL" id="EAT13825.1"/>
    </source>
</evidence>
<dbReference type="CDD" id="cd00207">
    <property type="entry name" value="fer2"/>
    <property type="match status" value="1"/>
</dbReference>